<dbReference type="EMBL" id="JARKHS020026251">
    <property type="protein sequence ID" value="KAK8766542.1"/>
    <property type="molecule type" value="Genomic_DNA"/>
</dbReference>
<organism evidence="1 2">
    <name type="scientific">Amblyomma americanum</name>
    <name type="common">Lone star tick</name>
    <dbReference type="NCBI Taxonomy" id="6943"/>
    <lineage>
        <taxon>Eukaryota</taxon>
        <taxon>Metazoa</taxon>
        <taxon>Ecdysozoa</taxon>
        <taxon>Arthropoda</taxon>
        <taxon>Chelicerata</taxon>
        <taxon>Arachnida</taxon>
        <taxon>Acari</taxon>
        <taxon>Parasitiformes</taxon>
        <taxon>Ixodida</taxon>
        <taxon>Ixodoidea</taxon>
        <taxon>Ixodidae</taxon>
        <taxon>Amblyomminae</taxon>
        <taxon>Amblyomma</taxon>
    </lineage>
</organism>
<evidence type="ECO:0000313" key="1">
    <source>
        <dbReference type="EMBL" id="KAK8766542.1"/>
    </source>
</evidence>
<name>A0AAQ4DVQ2_AMBAM</name>
<gene>
    <name evidence="1" type="ORF">V5799_006676</name>
</gene>
<accession>A0AAQ4DVQ2</accession>
<protein>
    <submittedName>
        <fullName evidence="1">Uncharacterized protein</fullName>
    </submittedName>
</protein>
<dbReference type="AlphaFoldDB" id="A0AAQ4DVQ2"/>
<reference evidence="1 2" key="1">
    <citation type="journal article" date="2023" name="Arcadia Sci">
        <title>De novo assembly of a long-read Amblyomma americanum tick genome.</title>
        <authorList>
            <person name="Chou S."/>
            <person name="Poskanzer K.E."/>
            <person name="Rollins M."/>
            <person name="Thuy-Boun P.S."/>
        </authorList>
    </citation>
    <scope>NUCLEOTIDE SEQUENCE [LARGE SCALE GENOMIC DNA]</scope>
    <source>
        <strain evidence="1">F_SG_1</strain>
        <tissue evidence="1">Salivary glands</tissue>
    </source>
</reference>
<keyword evidence="2" id="KW-1185">Reference proteome</keyword>
<dbReference type="Proteomes" id="UP001321473">
    <property type="component" value="Unassembled WGS sequence"/>
</dbReference>
<evidence type="ECO:0000313" key="2">
    <source>
        <dbReference type="Proteomes" id="UP001321473"/>
    </source>
</evidence>
<proteinExistence type="predicted"/>
<comment type="caution">
    <text evidence="1">The sequence shown here is derived from an EMBL/GenBank/DDBJ whole genome shotgun (WGS) entry which is preliminary data.</text>
</comment>
<sequence length="126" mass="13649">MKLQFRGHVFPRPHAEPEMPGLVSALSPQQQNLVVNIVGPSAWNSNPVGFHVHWQATSERRGPHGDLHIALPADWSPEENVLYATLPLQGGMDYRLSVSAVGTSCSGVTFQGPEVELEASVPLCQS</sequence>